<dbReference type="SUPFAM" id="SSF54001">
    <property type="entry name" value="Cysteine proteinases"/>
    <property type="match status" value="1"/>
</dbReference>
<dbReference type="InterPro" id="IPR025403">
    <property type="entry name" value="TgpA-like_C"/>
</dbReference>
<feature type="domain" description="Transglutaminase-like" evidence="2">
    <location>
        <begin position="404"/>
        <end position="475"/>
    </location>
</feature>
<feature type="transmembrane region" description="Helical" evidence="1">
    <location>
        <begin position="110"/>
        <end position="127"/>
    </location>
</feature>
<dbReference type="AlphaFoldDB" id="A0A9J6ZY17"/>
<protein>
    <submittedName>
        <fullName evidence="3">DUF3488 and transglutaminase-like domain-containing protein</fullName>
    </submittedName>
</protein>
<evidence type="ECO:0000256" key="1">
    <source>
        <dbReference type="SAM" id="Phobius"/>
    </source>
</evidence>
<dbReference type="Pfam" id="PF01841">
    <property type="entry name" value="Transglut_core"/>
    <property type="match status" value="1"/>
</dbReference>
<feature type="transmembrane region" description="Helical" evidence="1">
    <location>
        <begin position="163"/>
        <end position="185"/>
    </location>
</feature>
<dbReference type="KEGG" id="eps:L0Y14_16315"/>
<keyword evidence="1" id="KW-0812">Transmembrane</keyword>
<dbReference type="PANTHER" id="PTHR42736">
    <property type="entry name" value="PROTEIN-GLUTAMINE GAMMA-GLUTAMYLTRANSFERASE"/>
    <property type="match status" value="1"/>
</dbReference>
<dbReference type="SMART" id="SM00460">
    <property type="entry name" value="TGc"/>
    <property type="match status" value="1"/>
</dbReference>
<dbReference type="Pfam" id="PF11992">
    <property type="entry name" value="TgpA_N"/>
    <property type="match status" value="1"/>
</dbReference>
<sequence length="663" mass="75580">MIRSQPLQRVIGSRSLLALLLLSTLSALPHARHMEVAVSLFFIVIVLWRFAAHSYARLQPGRFLLLIITIFGTWLVYSNYQTLLGREAGVALLCVMLGLKLMEMKQGRDIYVAVYISFFVIITQFIYDQSFLLAAYLFLLMLGLIAILNLSNRLQSDEDIWQIVRTTLRLALQALPLALLLFLLFPRVSTPLWQFFVDKSGGVTGLDEHVSPGSVSRLSQSQAIAFRAHFDGELPAAKSRYWRALVLWDSDGISWHNQQSKHRPLAKGVIQPLAPAIDYEVFVEPHYRKWLFALDLPALAPSGARLTETFQLVADKAVDREINYRLSSYLDYKTSPLKEHQLARALQQPDNITPRMSQLVADWRKLAGDDRQLIAAALEFFHSRPFVYTLNPPLYGENPTDQFLFEGRQGFCEHYASSFALLMRIAGIPSRLVIGYLGGEYNPVGNYLILRQSDAHAWVEVWLADSGWVRIDPTTAVAPERLLSSISTARRGIGEPVLFRISEQSLLGQLGNRLVLALDAANMGWRRWVVGYSRARQFNLMRSLGIELRGMRQWMQLLLAVMAIVLATLALFIITRGRAGSDPVLKAYQRFCRKLQRVGIHRLRNEGPLDLAKRIAQQRPELASQTMEIIRLYIALRYQPHTRDTSNARFFQQVRRFHPGRER</sequence>
<feature type="transmembrane region" description="Helical" evidence="1">
    <location>
        <begin position="133"/>
        <end position="151"/>
    </location>
</feature>
<proteinExistence type="predicted"/>
<dbReference type="PANTHER" id="PTHR42736:SF1">
    <property type="entry name" value="PROTEIN-GLUTAMINE GAMMA-GLUTAMYLTRANSFERASE"/>
    <property type="match status" value="1"/>
</dbReference>
<evidence type="ECO:0000313" key="3">
    <source>
        <dbReference type="EMBL" id="USF87661.1"/>
    </source>
</evidence>
<dbReference type="Proteomes" id="UP001056649">
    <property type="component" value="Chromosome"/>
</dbReference>
<keyword evidence="4" id="KW-1185">Reference proteome</keyword>
<dbReference type="InterPro" id="IPR038765">
    <property type="entry name" value="Papain-like_cys_pep_sf"/>
</dbReference>
<evidence type="ECO:0000313" key="4">
    <source>
        <dbReference type="Proteomes" id="UP001056649"/>
    </source>
</evidence>
<gene>
    <name evidence="3" type="ORF">L0Y14_16315</name>
</gene>
<dbReference type="InterPro" id="IPR052901">
    <property type="entry name" value="Bact_TGase-like"/>
</dbReference>
<evidence type="ECO:0000259" key="2">
    <source>
        <dbReference type="SMART" id="SM00460"/>
    </source>
</evidence>
<reference evidence="3" key="1">
    <citation type="journal article" date="2022" name="Mol. Ecol. Resour.">
        <title>The complete and closed genome of the facultative generalist Candidatus Endoriftia persephone from deep-sea hydrothermal vents.</title>
        <authorList>
            <person name="de Oliveira A.L."/>
            <person name="Srivastava A."/>
            <person name="Espada-Hinojosa S."/>
            <person name="Bright M."/>
        </authorList>
    </citation>
    <scope>NUCLEOTIDE SEQUENCE</scope>
    <source>
        <strain evidence="3">Tica-EPR-9o50.N</strain>
    </source>
</reference>
<feature type="transmembrane region" description="Helical" evidence="1">
    <location>
        <begin position="37"/>
        <end position="56"/>
    </location>
</feature>
<dbReference type="RefSeq" id="WP_005958822.1">
    <property type="nucleotide sequence ID" value="NZ_CP090569.1"/>
</dbReference>
<dbReference type="Pfam" id="PF13559">
    <property type="entry name" value="DUF4129"/>
    <property type="match status" value="1"/>
</dbReference>
<dbReference type="EMBL" id="CP090569">
    <property type="protein sequence ID" value="USF87661.1"/>
    <property type="molecule type" value="Genomic_DNA"/>
</dbReference>
<feature type="transmembrane region" description="Helical" evidence="1">
    <location>
        <begin position="554"/>
        <end position="574"/>
    </location>
</feature>
<organism evidence="3 4">
    <name type="scientific">Candidatus Endoriftia persephonae</name>
    <dbReference type="NCBI Taxonomy" id="393765"/>
    <lineage>
        <taxon>Bacteria</taxon>
        <taxon>Pseudomonadati</taxon>
        <taxon>Pseudomonadota</taxon>
        <taxon>Gammaproteobacteria</taxon>
        <taxon>Chromatiales</taxon>
        <taxon>Sedimenticolaceae</taxon>
        <taxon>Candidatus Endoriftia</taxon>
    </lineage>
</organism>
<dbReference type="InterPro" id="IPR021878">
    <property type="entry name" value="TgpA_N"/>
</dbReference>
<name>A0A9J6ZY17_9GAMM</name>
<feature type="transmembrane region" description="Helical" evidence="1">
    <location>
        <begin position="63"/>
        <end position="80"/>
    </location>
</feature>
<keyword evidence="1" id="KW-0472">Membrane</keyword>
<dbReference type="InterPro" id="IPR002931">
    <property type="entry name" value="Transglutaminase-like"/>
</dbReference>
<accession>A0A9J6ZY17</accession>
<keyword evidence="1" id="KW-1133">Transmembrane helix</keyword>
<dbReference type="Gene3D" id="3.10.620.30">
    <property type="match status" value="1"/>
</dbReference>